<evidence type="ECO:0000256" key="2">
    <source>
        <dbReference type="SAM" id="SignalP"/>
    </source>
</evidence>
<dbReference type="RefSeq" id="WP_322498335.1">
    <property type="nucleotide sequence ID" value="NZ_JARGYU010000001.1"/>
</dbReference>
<keyword evidence="1 2" id="KW-0732">Signal</keyword>
<keyword evidence="5" id="KW-1185">Reference proteome</keyword>
<proteinExistence type="predicted"/>
<evidence type="ECO:0000259" key="3">
    <source>
        <dbReference type="Pfam" id="PF13505"/>
    </source>
</evidence>
<dbReference type="Gene3D" id="2.40.160.20">
    <property type="match status" value="1"/>
</dbReference>
<feature type="domain" description="Outer membrane protein beta-barrel" evidence="3">
    <location>
        <begin position="36"/>
        <end position="222"/>
    </location>
</feature>
<sequence length="246" mass="26924">MKNLSSKKFLLLKSCAFVAFSLCFCNVNNFTSYLHAAEPGSFYVKLGSGLVISPNIKIEVIPSDSTLTKNYDNIINYGSINDKIFRGAIGYYADSDIRTELSLSYFQFQDKINAPGEVTLKNFVGMLHGYYDINTEGFFTPYIHAGIGARQSSAKYVSPTDGVKDITGTTIPFLVGTLDSGTSYQLAYSGGFGFNLNLTKRLMASVEYSISNGQDQSVKKLDTEKMEIKATSSLQHSVSASVALIF</sequence>
<protein>
    <submittedName>
        <fullName evidence="4">Porin family protein</fullName>
    </submittedName>
</protein>
<dbReference type="Proteomes" id="UP001289135">
    <property type="component" value="Unassembled WGS sequence"/>
</dbReference>
<accession>A0AAE4VLV5</accession>
<name>A0AAE4VLV5_9RICK</name>
<evidence type="ECO:0000313" key="4">
    <source>
        <dbReference type="EMBL" id="MDZ5760899.1"/>
    </source>
</evidence>
<comment type="caution">
    <text evidence="4">The sequence shown here is derived from an EMBL/GenBank/DDBJ whole genome shotgun (WGS) entry which is preliminary data.</text>
</comment>
<reference evidence="4" key="1">
    <citation type="submission" date="2023-02" db="EMBL/GenBank/DDBJ databases">
        <title>Host association and intracellularity evolved multiple times independently in the Rickettsiales.</title>
        <authorList>
            <person name="Castelli M."/>
            <person name="Nardi T."/>
            <person name="Gammuto L."/>
            <person name="Bellinzona G."/>
            <person name="Sabaneyeva E."/>
            <person name="Potekhin A."/>
            <person name="Serra V."/>
            <person name="Petroni G."/>
            <person name="Sassera D."/>
        </authorList>
    </citation>
    <scope>NUCLEOTIDE SEQUENCE</scope>
    <source>
        <strain evidence="4">USBL-36I1</strain>
    </source>
</reference>
<dbReference type="Pfam" id="PF13505">
    <property type="entry name" value="OMP_b-brl"/>
    <property type="match status" value="1"/>
</dbReference>
<feature type="signal peptide" evidence="2">
    <location>
        <begin position="1"/>
        <end position="36"/>
    </location>
</feature>
<dbReference type="SUPFAM" id="SSF56925">
    <property type="entry name" value="OMPA-like"/>
    <property type="match status" value="1"/>
</dbReference>
<dbReference type="EMBL" id="JARGYU010000001">
    <property type="protein sequence ID" value="MDZ5760899.1"/>
    <property type="molecule type" value="Genomic_DNA"/>
</dbReference>
<dbReference type="InterPro" id="IPR011250">
    <property type="entry name" value="OMP/PagP_B-barrel"/>
</dbReference>
<organism evidence="4 5">
    <name type="scientific">Lyticum sinuosum</name>
    <dbReference type="NCBI Taxonomy" id="1332059"/>
    <lineage>
        <taxon>Bacteria</taxon>
        <taxon>Pseudomonadati</taxon>
        <taxon>Pseudomonadota</taxon>
        <taxon>Alphaproteobacteria</taxon>
        <taxon>Rickettsiales</taxon>
        <taxon>Lyticum</taxon>
    </lineage>
</organism>
<feature type="chain" id="PRO_5041993287" evidence="2">
    <location>
        <begin position="37"/>
        <end position="246"/>
    </location>
</feature>
<evidence type="ECO:0000313" key="5">
    <source>
        <dbReference type="Proteomes" id="UP001289135"/>
    </source>
</evidence>
<dbReference type="AlphaFoldDB" id="A0AAE4VLV5"/>
<gene>
    <name evidence="4" type="ORF">Lyticum_00052</name>
</gene>
<dbReference type="InterPro" id="IPR027385">
    <property type="entry name" value="Beta-barrel_OMP"/>
</dbReference>
<evidence type="ECO:0000256" key="1">
    <source>
        <dbReference type="ARBA" id="ARBA00022729"/>
    </source>
</evidence>